<evidence type="ECO:0000256" key="4">
    <source>
        <dbReference type="ARBA" id="ARBA00022982"/>
    </source>
</evidence>
<evidence type="ECO:0000313" key="9">
    <source>
        <dbReference type="Proteomes" id="UP000610960"/>
    </source>
</evidence>
<evidence type="ECO:0000256" key="2">
    <source>
        <dbReference type="ARBA" id="ARBA00022617"/>
    </source>
</evidence>
<keyword evidence="5" id="KW-0408">Iron</keyword>
<keyword evidence="4" id="KW-0249">Electron transport</keyword>
<dbReference type="GO" id="GO:0046872">
    <property type="term" value="F:metal ion binding"/>
    <property type="evidence" value="ECO:0007669"/>
    <property type="project" value="UniProtKB-KW"/>
</dbReference>
<proteinExistence type="predicted"/>
<organism evidence="8 9">
    <name type="scientific">Thermocladium modestius</name>
    <dbReference type="NCBI Taxonomy" id="62609"/>
    <lineage>
        <taxon>Archaea</taxon>
        <taxon>Thermoproteota</taxon>
        <taxon>Thermoprotei</taxon>
        <taxon>Thermoproteales</taxon>
        <taxon>Thermoproteaceae</taxon>
        <taxon>Thermocladium</taxon>
    </lineage>
</organism>
<evidence type="ECO:0000256" key="3">
    <source>
        <dbReference type="ARBA" id="ARBA00022723"/>
    </source>
</evidence>
<reference evidence="8" key="2">
    <citation type="submission" date="2020-09" db="EMBL/GenBank/DDBJ databases">
        <authorList>
            <person name="Sun Q."/>
            <person name="Ohkuma M."/>
        </authorList>
    </citation>
    <scope>NUCLEOTIDE SEQUENCE</scope>
    <source>
        <strain evidence="8">JCM 10088</strain>
    </source>
</reference>
<dbReference type="GO" id="GO:0020037">
    <property type="term" value="F:heme binding"/>
    <property type="evidence" value="ECO:0007669"/>
    <property type="project" value="InterPro"/>
</dbReference>
<keyword evidence="6" id="KW-0812">Transmembrane</keyword>
<dbReference type="Proteomes" id="UP000610960">
    <property type="component" value="Unassembled WGS sequence"/>
</dbReference>
<feature type="transmembrane region" description="Helical" evidence="6">
    <location>
        <begin position="404"/>
        <end position="428"/>
    </location>
</feature>
<reference evidence="8" key="1">
    <citation type="journal article" date="2014" name="Int. J. Syst. Evol. Microbiol.">
        <title>Complete genome sequence of Corynebacterium casei LMG S-19264T (=DSM 44701T), isolated from a smear-ripened cheese.</title>
        <authorList>
            <consortium name="US DOE Joint Genome Institute (JGI-PGF)"/>
            <person name="Walter F."/>
            <person name="Albersmeier A."/>
            <person name="Kalinowski J."/>
            <person name="Ruckert C."/>
        </authorList>
    </citation>
    <scope>NUCLEOTIDE SEQUENCE</scope>
    <source>
        <strain evidence="8">JCM 10088</strain>
    </source>
</reference>
<accession>A0A830GUN9</accession>
<evidence type="ECO:0000256" key="1">
    <source>
        <dbReference type="ARBA" id="ARBA00022448"/>
    </source>
</evidence>
<protein>
    <submittedName>
        <fullName evidence="8">Cytochrome b558/566 subunit A</fullName>
    </submittedName>
</protein>
<evidence type="ECO:0000256" key="6">
    <source>
        <dbReference type="SAM" id="Phobius"/>
    </source>
</evidence>
<keyword evidence="3" id="KW-0479">Metal-binding</keyword>
<dbReference type="InterPro" id="IPR019020">
    <property type="entry name" value="Cyt-c552/DMSO_Rdtase_haem-bd"/>
</dbReference>
<keyword evidence="9" id="KW-1185">Reference proteome</keyword>
<name>A0A830GUN9_9CREN</name>
<keyword evidence="1" id="KW-0813">Transport</keyword>
<comment type="caution">
    <text evidence="8">The sequence shown here is derived from an EMBL/GenBank/DDBJ whole genome shotgun (WGS) entry which is preliminary data.</text>
</comment>
<evidence type="ECO:0000313" key="8">
    <source>
        <dbReference type="EMBL" id="GGP19908.1"/>
    </source>
</evidence>
<keyword evidence="6" id="KW-0472">Membrane</keyword>
<dbReference type="EMBL" id="BMNL01000001">
    <property type="protein sequence ID" value="GGP19908.1"/>
    <property type="molecule type" value="Genomic_DNA"/>
</dbReference>
<feature type="domain" description="Cytochrome c-552/DMSO reductase-like haem-binding" evidence="7">
    <location>
        <begin position="59"/>
        <end position="381"/>
    </location>
</feature>
<keyword evidence="6" id="KW-1133">Transmembrane helix</keyword>
<dbReference type="AlphaFoldDB" id="A0A830GUN9"/>
<dbReference type="Pfam" id="PF09459">
    <property type="entry name" value="EB_dh"/>
    <property type="match status" value="1"/>
</dbReference>
<sequence length="434" mass="46794">MFESSMGRIGIRPVLIILSAAALLGLIAVFHSVPLAQTPSGLVAYKVVGAANLANPGSESFWNNIPWFNVSLAPTLSGVPTSGLVPYVEAKAAYNGDYIFILVKWPDENPSTIGASAVAGPGHWPVVYNPKGPLNMTFLQLLTSTFHKHYKVLNSSYAIIFGSPRPMEYVLYYYGPANGVYFYGYYVNATHYYPDRFAIMWYMGTQQNPSDCMNIGGPHPGYKVSGQLGTVVGAIPNTGGSLSSGAANIWEWIAGVTYPQGADFNYFTNATWDAENGINPTAASNFAAAPHGFFLNLLTNQTGLYDIGDGGIWYPNATGPVPGYFSGYTGAKYENGYWVLEFVRQLKAPMPNTVNITVGSTYDIAFGVWYGKSGETSFDKSITANFVPLTLVPKSPAAPSPIPYVVLIVAVIGIIIALMAIGIAFYYMRRGTQA</sequence>
<evidence type="ECO:0000256" key="5">
    <source>
        <dbReference type="ARBA" id="ARBA00023004"/>
    </source>
</evidence>
<evidence type="ECO:0000259" key="7">
    <source>
        <dbReference type="SMART" id="SM00887"/>
    </source>
</evidence>
<gene>
    <name evidence="8" type="ORF">GCM10007981_05490</name>
</gene>
<keyword evidence="2" id="KW-0349">Heme</keyword>
<dbReference type="SMART" id="SM00887">
    <property type="entry name" value="EB_dh"/>
    <property type="match status" value="1"/>
</dbReference>
<dbReference type="Gene3D" id="2.60.40.1190">
    <property type="match status" value="1"/>
</dbReference>